<feature type="compositionally biased region" description="Basic and acidic residues" evidence="2">
    <location>
        <begin position="122"/>
        <end position="132"/>
    </location>
</feature>
<feature type="region of interest" description="Disordered" evidence="2">
    <location>
        <begin position="1"/>
        <end position="25"/>
    </location>
</feature>
<feature type="region of interest" description="Disordered" evidence="2">
    <location>
        <begin position="122"/>
        <end position="168"/>
    </location>
</feature>
<dbReference type="InterPro" id="IPR053233">
    <property type="entry name" value="ABRA-related"/>
</dbReference>
<feature type="coiled-coil region" evidence="1">
    <location>
        <begin position="596"/>
        <end position="630"/>
    </location>
</feature>
<dbReference type="Pfam" id="PF00397">
    <property type="entry name" value="WW"/>
    <property type="match status" value="1"/>
</dbReference>
<evidence type="ECO:0000256" key="2">
    <source>
        <dbReference type="SAM" id="MobiDB-lite"/>
    </source>
</evidence>
<dbReference type="RefSeq" id="XP_002784712.1">
    <property type="nucleotide sequence ID" value="XM_002784666.1"/>
</dbReference>
<feature type="region of interest" description="Disordered" evidence="2">
    <location>
        <begin position="400"/>
        <end position="422"/>
    </location>
</feature>
<name>C5KGF2_PERM5</name>
<dbReference type="Proteomes" id="UP000007800">
    <property type="component" value="Unassembled WGS sequence"/>
</dbReference>
<dbReference type="InterPro" id="IPR036020">
    <property type="entry name" value="WW_dom_sf"/>
</dbReference>
<protein>
    <submittedName>
        <fullName evidence="4">Merozoite surface protein 3B, putative</fullName>
    </submittedName>
</protein>
<gene>
    <name evidence="4" type="ORF">Pmar_PMAR021107</name>
</gene>
<dbReference type="OrthoDB" id="6344460at2759"/>
<keyword evidence="1" id="KW-0175">Coiled coil</keyword>
<dbReference type="OMA" id="DMEQNII"/>
<dbReference type="Gene3D" id="3.30.1470.10">
    <property type="entry name" value="Photosystem I PsaD, reaction center subunit II"/>
    <property type="match status" value="1"/>
</dbReference>
<dbReference type="PANTHER" id="PTHR21715:SF0">
    <property type="entry name" value="RH04127P"/>
    <property type="match status" value="1"/>
</dbReference>
<sequence length="967" mass="110858">MTDVFRSQPVSAPPMRSSQGLAPIQQGKPPIVLEEEVDENYEPTQEEILEYAEWIGMDVAVDKDLFWIAKEGLKAPLPAPWKPCQTGEGDIFYFNFETGQSVWDHPCDEYYKKLFNDRKQRKVTSDERKIDGNEQATTGKKKKHRESSVGGEGTIGLSSPSLPLGSGMKPRVVPPLLPGLGELKRPSLDLPTARDAIGRSPPFTHDLDHAREVSNMHAENGRELAALEGKHAAAVAAMKADQERIVDNTRVEFNRLVSQLRETHEKEKKKLLMDFESEMRSEKKRLEEQLGRERARLEQASCFCVAVLQLIVVVQELRRAVEEEVEGQRESLMKAAQERMEREVLENERSCREAELSVINGDHAKEIERLVEEHCTAVRKLRQQQEGEIQRIRTEHQRVLSGVQADEERQHTSTAGEEVDRRDIESRIEREIRPEMERRLRLEMACKVEAEVRPMIERDVRQEVEEANACRREEIEHELRHEIELELKQSGDVIEAVRQDLRCELRGPIEEELRAALEAQLREDIRRELESEMKSLRTEFEKEVQATVGEGALSLRGSSVLLDLPDLSAISNYEGQRESRVSGDFEGILRILGERQRQLETRENDAAEALSEKEERIAAALRRLHETREQLILTEADATEKGHEIARLRRELSSREKMTTALRDQVALLEAEVETEKRNAQASGSEAMREVRRRQRLLDERETELEVKEIRQGEVMAHLRAREAALMTEKKRLQDDANKLEAEAAEIATMQRTLKSITHEVKHAQEIYSPPGVREPPMTSRPATDEVIMTELGEIKSAIVQLSARGARPFGTRNSSSHMRSDKATDSDTAPESCKEKEDGFIHWLCAEREAIGAAKKRVAAEHAMCRAERSRLEMERQIWRDRMREAKRNGDHRAKGELMRAKSALDARAAEYNVSVAESQVESGKLEERERALEKYSASRMYREKRLNQNRHYWGKIPPPLPFRSE</sequence>
<keyword evidence="5" id="KW-1185">Reference proteome</keyword>
<dbReference type="InParanoid" id="C5KGF2"/>
<feature type="compositionally biased region" description="Low complexity" evidence="2">
    <location>
        <begin position="156"/>
        <end position="168"/>
    </location>
</feature>
<evidence type="ECO:0000256" key="1">
    <source>
        <dbReference type="SAM" id="Coils"/>
    </source>
</evidence>
<dbReference type="AlphaFoldDB" id="C5KGF2"/>
<dbReference type="PANTHER" id="PTHR21715">
    <property type="entry name" value="RH04127P"/>
    <property type="match status" value="1"/>
</dbReference>
<evidence type="ECO:0000313" key="5">
    <source>
        <dbReference type="Proteomes" id="UP000007800"/>
    </source>
</evidence>
<keyword evidence="4" id="KW-0477">Merozoite</keyword>
<accession>C5KGF2</accession>
<dbReference type="EMBL" id="GG672918">
    <property type="protein sequence ID" value="EER16508.1"/>
    <property type="molecule type" value="Genomic_DNA"/>
</dbReference>
<reference evidence="4 5" key="1">
    <citation type="submission" date="2008-07" db="EMBL/GenBank/DDBJ databases">
        <authorList>
            <person name="El-Sayed N."/>
            <person name="Caler E."/>
            <person name="Inman J."/>
            <person name="Amedeo P."/>
            <person name="Hass B."/>
            <person name="Wortman J."/>
        </authorList>
    </citation>
    <scope>NUCLEOTIDE SEQUENCE [LARGE SCALE GENOMIC DNA]</scope>
    <source>
        <strain evidence="5">ATCC 50983 / TXsc</strain>
    </source>
</reference>
<evidence type="ECO:0000313" key="4">
    <source>
        <dbReference type="EMBL" id="EER16508.1"/>
    </source>
</evidence>
<evidence type="ECO:0000259" key="3">
    <source>
        <dbReference type="PROSITE" id="PS50020"/>
    </source>
</evidence>
<dbReference type="InterPro" id="IPR001202">
    <property type="entry name" value="WW_dom"/>
</dbReference>
<feature type="coiled-coil region" evidence="1">
    <location>
        <begin position="519"/>
        <end position="546"/>
    </location>
</feature>
<feature type="domain" description="WW" evidence="3">
    <location>
        <begin position="75"/>
        <end position="108"/>
    </location>
</feature>
<dbReference type="CDD" id="cd00201">
    <property type="entry name" value="WW"/>
    <property type="match status" value="1"/>
</dbReference>
<dbReference type="PROSITE" id="PS50020">
    <property type="entry name" value="WW_DOMAIN_2"/>
    <property type="match status" value="1"/>
</dbReference>
<feature type="coiled-coil region" evidence="1">
    <location>
        <begin position="716"/>
        <end position="760"/>
    </location>
</feature>
<feature type="coiled-coil region" evidence="1">
    <location>
        <begin position="272"/>
        <end position="338"/>
    </location>
</feature>
<dbReference type="SUPFAM" id="SSF51045">
    <property type="entry name" value="WW domain"/>
    <property type="match status" value="1"/>
</dbReference>
<dbReference type="GeneID" id="9063583"/>
<proteinExistence type="predicted"/>
<organism evidence="5">
    <name type="scientific">Perkinsus marinus (strain ATCC 50983 / TXsc)</name>
    <dbReference type="NCBI Taxonomy" id="423536"/>
    <lineage>
        <taxon>Eukaryota</taxon>
        <taxon>Sar</taxon>
        <taxon>Alveolata</taxon>
        <taxon>Perkinsozoa</taxon>
        <taxon>Perkinsea</taxon>
        <taxon>Perkinsida</taxon>
        <taxon>Perkinsidae</taxon>
        <taxon>Perkinsus</taxon>
    </lineage>
</organism>
<dbReference type="SMART" id="SM00456">
    <property type="entry name" value="WW"/>
    <property type="match status" value="1"/>
</dbReference>
<feature type="region of interest" description="Disordered" evidence="2">
    <location>
        <begin position="808"/>
        <end position="834"/>
    </location>
</feature>